<dbReference type="SUPFAM" id="SSF55073">
    <property type="entry name" value="Nucleotide cyclase"/>
    <property type="match status" value="1"/>
</dbReference>
<gene>
    <name evidence="12" type="ORF">SAMN05443639_11666</name>
</gene>
<keyword evidence="6" id="KW-0597">Phosphoprotein</keyword>
<dbReference type="InterPro" id="IPR011006">
    <property type="entry name" value="CheY-like_superfamily"/>
</dbReference>
<dbReference type="PROSITE" id="PS50110">
    <property type="entry name" value="RESPONSE_REGULATORY"/>
    <property type="match status" value="1"/>
</dbReference>
<dbReference type="SMART" id="SM00044">
    <property type="entry name" value="CYCc"/>
    <property type="match status" value="1"/>
</dbReference>
<reference evidence="13" key="1">
    <citation type="submission" date="2016-10" db="EMBL/GenBank/DDBJ databases">
        <authorList>
            <person name="Varghese N."/>
            <person name="Submissions S."/>
        </authorList>
    </citation>
    <scope>NUCLEOTIDE SEQUENCE [LARGE SCALE GENOMIC DNA]</scope>
    <source>
        <strain evidence="13">DSM 16858</strain>
    </source>
</reference>
<dbReference type="Gene3D" id="3.40.50.2300">
    <property type="match status" value="1"/>
</dbReference>
<feature type="region of interest" description="Disordered" evidence="8">
    <location>
        <begin position="628"/>
        <end position="663"/>
    </location>
</feature>
<dbReference type="PANTHER" id="PTHR43289:SF6">
    <property type="entry name" value="SERINE_THREONINE-PROTEIN KINASE NEKL-3"/>
    <property type="match status" value="1"/>
</dbReference>
<keyword evidence="5" id="KW-0067">ATP-binding</keyword>
<dbReference type="GO" id="GO:0005524">
    <property type="term" value="F:ATP binding"/>
    <property type="evidence" value="ECO:0007669"/>
    <property type="project" value="UniProtKB-KW"/>
</dbReference>
<dbReference type="AlphaFoldDB" id="A0A1I0KZ54"/>
<keyword evidence="13" id="KW-1185">Reference proteome</keyword>
<dbReference type="Gene3D" id="3.30.200.20">
    <property type="entry name" value="Phosphorylase Kinase, domain 1"/>
    <property type="match status" value="1"/>
</dbReference>
<dbReference type="SUPFAM" id="SSF56112">
    <property type="entry name" value="Protein kinase-like (PK-like)"/>
    <property type="match status" value="1"/>
</dbReference>
<evidence type="ECO:0000256" key="3">
    <source>
        <dbReference type="ARBA" id="ARBA00022741"/>
    </source>
</evidence>
<dbReference type="InterPro" id="IPR029787">
    <property type="entry name" value="Nucleotide_cyclase"/>
</dbReference>
<keyword evidence="3" id="KW-0547">Nucleotide-binding</keyword>
<dbReference type="GO" id="GO:0016020">
    <property type="term" value="C:membrane"/>
    <property type="evidence" value="ECO:0007669"/>
    <property type="project" value="UniProtKB-SubCell"/>
</dbReference>
<keyword evidence="7" id="KW-0175">Coiled coil</keyword>
<name>A0A1I0KZ54_9BACT</name>
<dbReference type="GO" id="GO:0000160">
    <property type="term" value="P:phosphorelay signal transduction system"/>
    <property type="evidence" value="ECO:0007669"/>
    <property type="project" value="InterPro"/>
</dbReference>
<evidence type="ECO:0000256" key="4">
    <source>
        <dbReference type="ARBA" id="ARBA00022777"/>
    </source>
</evidence>
<dbReference type="CDD" id="cd14014">
    <property type="entry name" value="STKc_PknB_like"/>
    <property type="match status" value="1"/>
</dbReference>
<evidence type="ECO:0000256" key="8">
    <source>
        <dbReference type="SAM" id="MobiDB-lite"/>
    </source>
</evidence>
<sequence length="663" mass="72559">MSGRQIGNRYLLERRIADGGMGTIWVALDAQLQRRVALKLMALGLPASAQARSQFEQEARTIAQLQNPHVVQVHDYGVDGDTPYIVMELLEGEDLETRLGRQGRLPTAAVATLVQQVARALAAAHAAGIVHQDLKPANLFLARVDAEEVVKVLDFGLARLGAGAQAAARPPDKVMGTPRYMSPEQLRGEPHVDHRSDVWSLAVVAYRALTGHFPFSGDMLGEVRRGTPVQVAPPSQALPALGKELDALFVQALEEAPARRFQSALEFSSAFASRVETRRRAAKVLVIDDEPSTEVMMRQRFRKLIREAQYEFLFASDGLEGLAMLRQHPDTDVVLSDINMPNMDGITFLSQVSEVNPLVKVIIVSAYSDMDKIRQVIHRGAFDFLVKPIDFADLEATIAKALRSATELRELVRSTEENQLLRLFVHKSLLERVAPLLPGHGRVLSERDEATVAFMDVPGFVTQARQEHPERALGRLNAVLDVVVPELTGRGGVVDRFIGDAVMVVFRGPQHLSRALEACLAARRQLREMTFRHGEQSAYAQGIRIGLDSGEVLCGSVGTRKLGRLDYTVIGEAVSVAARLALVAAKEQLLITETLRQRLGGTIESVRLEGRTLPGASAELLHDVVGRQEERPSRAADTATVEVKTPKESQESGTLAVHVAKSG</sequence>
<dbReference type="InterPro" id="IPR001789">
    <property type="entry name" value="Sig_transdc_resp-reg_receiver"/>
</dbReference>
<accession>A0A1I0KZ54</accession>
<dbReference type="GO" id="GO:0004016">
    <property type="term" value="F:adenylate cyclase activity"/>
    <property type="evidence" value="ECO:0007669"/>
    <property type="project" value="UniProtKB-ARBA"/>
</dbReference>
<dbReference type="Gene3D" id="1.10.510.10">
    <property type="entry name" value="Transferase(Phosphotransferase) domain 1"/>
    <property type="match status" value="1"/>
</dbReference>
<organism evidence="12 13">
    <name type="scientific">Stigmatella erecta</name>
    <dbReference type="NCBI Taxonomy" id="83460"/>
    <lineage>
        <taxon>Bacteria</taxon>
        <taxon>Pseudomonadati</taxon>
        <taxon>Myxococcota</taxon>
        <taxon>Myxococcia</taxon>
        <taxon>Myxococcales</taxon>
        <taxon>Cystobacterineae</taxon>
        <taxon>Archangiaceae</taxon>
        <taxon>Stigmatella</taxon>
    </lineage>
</organism>
<evidence type="ECO:0000259" key="10">
    <source>
        <dbReference type="PROSITE" id="PS50110"/>
    </source>
</evidence>
<feature type="modified residue" description="4-aspartylphosphate" evidence="6">
    <location>
        <position position="337"/>
    </location>
</feature>
<feature type="domain" description="Response regulatory" evidence="10">
    <location>
        <begin position="283"/>
        <end position="402"/>
    </location>
</feature>
<dbReference type="PANTHER" id="PTHR43289">
    <property type="entry name" value="MITOGEN-ACTIVATED PROTEIN KINASE KINASE KINASE 20-RELATED"/>
    <property type="match status" value="1"/>
</dbReference>
<feature type="coiled-coil region" evidence="7">
    <location>
        <begin position="391"/>
        <end position="418"/>
    </location>
</feature>
<dbReference type="Pfam" id="PF00072">
    <property type="entry name" value="Response_reg"/>
    <property type="match status" value="1"/>
</dbReference>
<keyword evidence="4 12" id="KW-0418">Kinase</keyword>
<evidence type="ECO:0000256" key="1">
    <source>
        <dbReference type="ARBA" id="ARBA00004167"/>
    </source>
</evidence>
<evidence type="ECO:0000256" key="6">
    <source>
        <dbReference type="PROSITE-ProRule" id="PRU00169"/>
    </source>
</evidence>
<dbReference type="InterPro" id="IPR001054">
    <property type="entry name" value="A/G_cyclase"/>
</dbReference>
<feature type="domain" description="Guanylate cyclase" evidence="11">
    <location>
        <begin position="451"/>
        <end position="581"/>
    </location>
</feature>
<dbReference type="SUPFAM" id="SSF52172">
    <property type="entry name" value="CheY-like"/>
    <property type="match status" value="1"/>
</dbReference>
<dbReference type="CDD" id="cd07302">
    <property type="entry name" value="CHD"/>
    <property type="match status" value="1"/>
</dbReference>
<dbReference type="Gene3D" id="3.30.70.1230">
    <property type="entry name" value="Nucleotide cyclase"/>
    <property type="match status" value="1"/>
</dbReference>
<proteinExistence type="predicted"/>
<evidence type="ECO:0000259" key="11">
    <source>
        <dbReference type="PROSITE" id="PS50125"/>
    </source>
</evidence>
<evidence type="ECO:0000313" key="12">
    <source>
        <dbReference type="EMBL" id="SEU31604.1"/>
    </source>
</evidence>
<keyword evidence="12" id="KW-0723">Serine/threonine-protein kinase</keyword>
<evidence type="ECO:0000256" key="7">
    <source>
        <dbReference type="SAM" id="Coils"/>
    </source>
</evidence>
<evidence type="ECO:0000256" key="2">
    <source>
        <dbReference type="ARBA" id="ARBA00022679"/>
    </source>
</evidence>
<dbReference type="PROSITE" id="PS00108">
    <property type="entry name" value="PROTEIN_KINASE_ST"/>
    <property type="match status" value="1"/>
</dbReference>
<dbReference type="Proteomes" id="UP000199181">
    <property type="component" value="Unassembled WGS sequence"/>
</dbReference>
<dbReference type="GO" id="GO:0009190">
    <property type="term" value="P:cyclic nucleotide biosynthetic process"/>
    <property type="evidence" value="ECO:0007669"/>
    <property type="project" value="InterPro"/>
</dbReference>
<dbReference type="RefSeq" id="WP_093524754.1">
    <property type="nucleotide sequence ID" value="NZ_FOIJ01000016.1"/>
</dbReference>
<dbReference type="PROSITE" id="PS50011">
    <property type="entry name" value="PROTEIN_KINASE_DOM"/>
    <property type="match status" value="1"/>
</dbReference>
<dbReference type="SMART" id="SM00220">
    <property type="entry name" value="S_TKc"/>
    <property type="match status" value="1"/>
</dbReference>
<dbReference type="GO" id="GO:0004674">
    <property type="term" value="F:protein serine/threonine kinase activity"/>
    <property type="evidence" value="ECO:0007669"/>
    <property type="project" value="UniProtKB-KW"/>
</dbReference>
<feature type="domain" description="Protein kinase" evidence="9">
    <location>
        <begin position="10"/>
        <end position="272"/>
    </location>
</feature>
<evidence type="ECO:0000313" key="13">
    <source>
        <dbReference type="Proteomes" id="UP000199181"/>
    </source>
</evidence>
<dbReference type="InterPro" id="IPR008271">
    <property type="entry name" value="Ser/Thr_kinase_AS"/>
</dbReference>
<protein>
    <submittedName>
        <fullName evidence="12">Serine/threonine protein kinase</fullName>
    </submittedName>
</protein>
<evidence type="ECO:0000259" key="9">
    <source>
        <dbReference type="PROSITE" id="PS50011"/>
    </source>
</evidence>
<dbReference type="InterPro" id="IPR011009">
    <property type="entry name" value="Kinase-like_dom_sf"/>
</dbReference>
<dbReference type="CDD" id="cd17536">
    <property type="entry name" value="REC_YesN-like"/>
    <property type="match status" value="1"/>
</dbReference>
<dbReference type="PROSITE" id="PS50125">
    <property type="entry name" value="GUANYLATE_CYCLASE_2"/>
    <property type="match status" value="1"/>
</dbReference>
<dbReference type="InterPro" id="IPR000719">
    <property type="entry name" value="Prot_kinase_dom"/>
</dbReference>
<dbReference type="Pfam" id="PF00069">
    <property type="entry name" value="Pkinase"/>
    <property type="match status" value="1"/>
</dbReference>
<dbReference type="EMBL" id="FOIJ01000016">
    <property type="protein sequence ID" value="SEU31604.1"/>
    <property type="molecule type" value="Genomic_DNA"/>
</dbReference>
<keyword evidence="2" id="KW-0808">Transferase</keyword>
<dbReference type="Pfam" id="PF00211">
    <property type="entry name" value="Guanylate_cyc"/>
    <property type="match status" value="1"/>
</dbReference>
<dbReference type="SMART" id="SM00448">
    <property type="entry name" value="REC"/>
    <property type="match status" value="1"/>
</dbReference>
<comment type="subcellular location">
    <subcellularLocation>
        <location evidence="1">Membrane</location>
        <topology evidence="1">Single-pass membrane protein</topology>
    </subcellularLocation>
</comment>
<evidence type="ECO:0000256" key="5">
    <source>
        <dbReference type="ARBA" id="ARBA00022840"/>
    </source>
</evidence>